<keyword evidence="9" id="KW-0106">Calcium</keyword>
<evidence type="ECO:0000256" key="1">
    <source>
        <dbReference type="ARBA" id="ARBA00000548"/>
    </source>
</evidence>
<evidence type="ECO:0000313" key="20">
    <source>
        <dbReference type="Proteomes" id="UP001148838"/>
    </source>
</evidence>
<dbReference type="EC" id="3.2.1.1" evidence="6 15"/>
<dbReference type="SUPFAM" id="SSF51445">
    <property type="entry name" value="(Trans)glycosidases"/>
    <property type="match status" value="1"/>
</dbReference>
<dbReference type="InterPro" id="IPR006048">
    <property type="entry name" value="A-amylase/branching_C"/>
</dbReference>
<protein>
    <recommendedName>
        <fullName evidence="6 15">Alpha-amylase</fullName>
        <ecNumber evidence="6 15">3.2.1.1</ecNumber>
    </recommendedName>
</protein>
<comment type="cofactor">
    <cofactor evidence="3">
        <name>chloride</name>
        <dbReference type="ChEBI" id="CHEBI:17996"/>
    </cofactor>
</comment>
<dbReference type="InterPro" id="IPR031319">
    <property type="entry name" value="A-amylase_C"/>
</dbReference>
<keyword evidence="8 15" id="KW-0378">Hydrolase</keyword>
<dbReference type="InterPro" id="IPR013780">
    <property type="entry name" value="Glyco_hydro_b"/>
</dbReference>
<keyword evidence="10" id="KW-1015">Disulfide bond</keyword>
<comment type="similarity">
    <text evidence="4 14">Belongs to the glycosyl hydrolase 13 family.</text>
</comment>
<feature type="chain" id="PRO_5046538332" description="Alpha-amylase" evidence="16">
    <location>
        <begin position="19"/>
        <end position="502"/>
    </location>
</feature>
<evidence type="ECO:0000256" key="8">
    <source>
        <dbReference type="ARBA" id="ARBA00022801"/>
    </source>
</evidence>
<evidence type="ECO:0000256" key="3">
    <source>
        <dbReference type="ARBA" id="ARBA00001923"/>
    </source>
</evidence>
<evidence type="ECO:0000256" key="6">
    <source>
        <dbReference type="ARBA" id="ARBA00012595"/>
    </source>
</evidence>
<proteinExistence type="inferred from homology"/>
<gene>
    <name evidence="19" type="ORF">ANN_16468</name>
</gene>
<dbReference type="SUPFAM" id="SSF51011">
    <property type="entry name" value="Glycosyl hydrolase domain"/>
    <property type="match status" value="1"/>
</dbReference>
<comment type="subunit">
    <text evidence="5">Monomer.</text>
</comment>
<evidence type="ECO:0000256" key="2">
    <source>
        <dbReference type="ARBA" id="ARBA00001913"/>
    </source>
</evidence>
<evidence type="ECO:0000256" key="15">
    <source>
        <dbReference type="RuleBase" id="RU361134"/>
    </source>
</evidence>
<keyword evidence="7" id="KW-0479">Metal-binding</keyword>
<evidence type="ECO:0000256" key="16">
    <source>
        <dbReference type="SAM" id="SignalP"/>
    </source>
</evidence>
<dbReference type="Gene3D" id="3.20.20.80">
    <property type="entry name" value="Glycosidases"/>
    <property type="match status" value="1"/>
</dbReference>
<dbReference type="Pfam" id="PF02806">
    <property type="entry name" value="Alpha-amylase_C"/>
    <property type="match status" value="1"/>
</dbReference>
<accession>A0ABQ8SJD0</accession>
<comment type="cofactor">
    <cofactor evidence="2">
        <name>Ca(2+)</name>
        <dbReference type="ChEBI" id="CHEBI:29108"/>
    </cofactor>
</comment>
<organism evidence="19 20">
    <name type="scientific">Periplaneta americana</name>
    <name type="common">American cockroach</name>
    <name type="synonym">Blatta americana</name>
    <dbReference type="NCBI Taxonomy" id="6978"/>
    <lineage>
        <taxon>Eukaryota</taxon>
        <taxon>Metazoa</taxon>
        <taxon>Ecdysozoa</taxon>
        <taxon>Arthropoda</taxon>
        <taxon>Hexapoda</taxon>
        <taxon>Insecta</taxon>
        <taxon>Pterygota</taxon>
        <taxon>Neoptera</taxon>
        <taxon>Polyneoptera</taxon>
        <taxon>Dictyoptera</taxon>
        <taxon>Blattodea</taxon>
        <taxon>Blattoidea</taxon>
        <taxon>Blattidae</taxon>
        <taxon>Blattinae</taxon>
        <taxon>Periplaneta</taxon>
    </lineage>
</organism>
<evidence type="ECO:0000256" key="4">
    <source>
        <dbReference type="ARBA" id="ARBA00008061"/>
    </source>
</evidence>
<dbReference type="SMART" id="SM00632">
    <property type="entry name" value="Aamy_C"/>
    <property type="match status" value="1"/>
</dbReference>
<dbReference type="InterPro" id="IPR017853">
    <property type="entry name" value="GH"/>
</dbReference>
<dbReference type="SMART" id="SM00642">
    <property type="entry name" value="Aamy"/>
    <property type="match status" value="1"/>
</dbReference>
<evidence type="ECO:0000256" key="14">
    <source>
        <dbReference type="RuleBase" id="RU003615"/>
    </source>
</evidence>
<keyword evidence="13 15" id="KW-0326">Glycosidase</keyword>
<dbReference type="Gene3D" id="2.60.40.1180">
    <property type="entry name" value="Golgi alpha-mannosidase II"/>
    <property type="match status" value="1"/>
</dbReference>
<reference evidence="19 20" key="1">
    <citation type="journal article" date="2022" name="Allergy">
        <title>Genome assembly and annotation of Periplaneta americana reveal a comprehensive cockroach allergen profile.</title>
        <authorList>
            <person name="Wang L."/>
            <person name="Xiong Q."/>
            <person name="Saelim N."/>
            <person name="Wang L."/>
            <person name="Nong W."/>
            <person name="Wan A.T."/>
            <person name="Shi M."/>
            <person name="Liu X."/>
            <person name="Cao Q."/>
            <person name="Hui J.H.L."/>
            <person name="Sookrung N."/>
            <person name="Leung T.F."/>
            <person name="Tungtrongchitr A."/>
            <person name="Tsui S.K.W."/>
        </authorList>
    </citation>
    <scope>NUCLEOTIDE SEQUENCE [LARGE SCALE GENOMIC DNA]</scope>
    <source>
        <strain evidence="19">PWHHKU_190912</strain>
    </source>
</reference>
<evidence type="ECO:0000259" key="18">
    <source>
        <dbReference type="SMART" id="SM00642"/>
    </source>
</evidence>
<keyword evidence="16" id="KW-0732">Signal</keyword>
<dbReference type="InterPro" id="IPR006047">
    <property type="entry name" value="GH13_cat_dom"/>
</dbReference>
<dbReference type="Proteomes" id="UP001148838">
    <property type="component" value="Unassembled WGS sequence"/>
</dbReference>
<evidence type="ECO:0000256" key="11">
    <source>
        <dbReference type="ARBA" id="ARBA00023214"/>
    </source>
</evidence>
<dbReference type="EMBL" id="JAJSOF020000027">
    <property type="protein sequence ID" value="KAJ4434148.1"/>
    <property type="molecule type" value="Genomic_DNA"/>
</dbReference>
<dbReference type="InterPro" id="IPR006046">
    <property type="entry name" value="Alpha_amylase"/>
</dbReference>
<feature type="domain" description="Glycosyl hydrolase family 13 catalytic" evidence="18">
    <location>
        <begin position="29"/>
        <end position="399"/>
    </location>
</feature>
<feature type="domain" description="Alpha-amylase C-terminal" evidence="17">
    <location>
        <begin position="408"/>
        <end position="497"/>
    </location>
</feature>
<dbReference type="CDD" id="cd11317">
    <property type="entry name" value="AmyAc_bac_euk_AmyA"/>
    <property type="match status" value="1"/>
</dbReference>
<comment type="catalytic activity">
    <reaction evidence="1 15">
        <text>Endohydrolysis of (1-&gt;4)-alpha-D-glucosidic linkages in polysaccharides containing three or more (1-&gt;4)-alpha-linked D-glucose units.</text>
        <dbReference type="EC" id="3.2.1.1"/>
    </reaction>
</comment>
<evidence type="ECO:0000313" key="19">
    <source>
        <dbReference type="EMBL" id="KAJ4434148.1"/>
    </source>
</evidence>
<keyword evidence="20" id="KW-1185">Reference proteome</keyword>
<evidence type="ECO:0000256" key="13">
    <source>
        <dbReference type="ARBA" id="ARBA00023295"/>
    </source>
</evidence>
<comment type="caution">
    <text evidence="19">The sequence shown here is derived from an EMBL/GenBank/DDBJ whole genome shotgun (WGS) entry which is preliminary data.</text>
</comment>
<evidence type="ECO:0000256" key="10">
    <source>
        <dbReference type="ARBA" id="ARBA00023157"/>
    </source>
</evidence>
<evidence type="ECO:0000256" key="9">
    <source>
        <dbReference type="ARBA" id="ARBA00022837"/>
    </source>
</evidence>
<dbReference type="PANTHER" id="PTHR43447">
    <property type="entry name" value="ALPHA-AMYLASE"/>
    <property type="match status" value="1"/>
</dbReference>
<dbReference type="PRINTS" id="PR00110">
    <property type="entry name" value="ALPHAAMYLASE"/>
</dbReference>
<name>A0ABQ8SJD0_PERAM</name>
<evidence type="ECO:0000256" key="5">
    <source>
        <dbReference type="ARBA" id="ARBA00011245"/>
    </source>
</evidence>
<evidence type="ECO:0000259" key="17">
    <source>
        <dbReference type="SMART" id="SM00632"/>
    </source>
</evidence>
<evidence type="ECO:0000256" key="12">
    <source>
        <dbReference type="ARBA" id="ARBA00023277"/>
    </source>
</evidence>
<keyword evidence="12 15" id="KW-0119">Carbohydrate metabolism</keyword>
<keyword evidence="11" id="KW-0868">Chloride</keyword>
<dbReference type="Pfam" id="PF00128">
    <property type="entry name" value="Alpha-amylase"/>
    <property type="match status" value="1"/>
</dbReference>
<sequence>MLWLSLTGLLVCVVFTHAQKDPNVRDDRSAIVHLFEWKFSDIADECERFLAPSGYAGVQVSPVHENLVITSPDRPWWERYQLVAYKIFSRSGDENAFRDMVRRCNNVGVRIYVDIVLNHMTGNAADAHGQAGDTADPANLQYPAVPYGPGDFHPQCAIDNYNDASNVRNCELVGLHDLDQSSSYVRGKMIEYLNHLVDCGIAGFRVDAAKHMWPADLEYIYGQVNDLNTEHGFASGTRPFFYQEVIDLGGEAIKGTEYTGFGRVTEFKYGAELGNAFRGNNPIKYLVNFGPGWGFLPDGDAFVFVDNHDNQRGHGAGGDSILTYKTPKLYKMAVAFMLAYPYGYPRVMSSFAFDNSDQGPPQDGNGNIVSPSINSDGTCGNGWVCEHRWRQIFNMVGFRNVVAGTGLNDWWDDGNQQIAFCRGGKGFIAFNDEFNTDLKETLQTCLPAGTYCDIISGSKSNGSCTGKSVTVGSDGTGYIEILTSEDDGVLAIHDDVSKMTHN</sequence>
<feature type="signal peptide" evidence="16">
    <location>
        <begin position="1"/>
        <end position="18"/>
    </location>
</feature>
<evidence type="ECO:0000256" key="7">
    <source>
        <dbReference type="ARBA" id="ARBA00022723"/>
    </source>
</evidence>